<reference evidence="3 4" key="1">
    <citation type="journal article" date="2018" name="Front. Plant Sci.">
        <title>Red Clover (Trifolium pratense) and Zigzag Clover (T. medium) - A Picture of Genomic Similarities and Differences.</title>
        <authorList>
            <person name="Dluhosova J."/>
            <person name="Istvanek J."/>
            <person name="Nedelnik J."/>
            <person name="Repkova J."/>
        </authorList>
    </citation>
    <scope>NUCLEOTIDE SEQUENCE [LARGE SCALE GENOMIC DNA]</scope>
    <source>
        <strain evidence="4">cv. 10/8</strain>
        <tissue evidence="3">Leaf</tissue>
    </source>
</reference>
<dbReference type="Pfam" id="PF20167">
    <property type="entry name" value="Transposase_32"/>
    <property type="match status" value="1"/>
</dbReference>
<dbReference type="EMBL" id="LXQA010102828">
    <property type="protein sequence ID" value="MCI16877.1"/>
    <property type="molecule type" value="Genomic_DNA"/>
</dbReference>
<evidence type="ECO:0000313" key="3">
    <source>
        <dbReference type="EMBL" id="MCI16877.1"/>
    </source>
</evidence>
<dbReference type="InterPro" id="IPR046796">
    <property type="entry name" value="Transposase_32_dom"/>
</dbReference>
<evidence type="ECO:0000313" key="4">
    <source>
        <dbReference type="Proteomes" id="UP000265520"/>
    </source>
</evidence>
<dbReference type="Proteomes" id="UP000265520">
    <property type="component" value="Unassembled WGS sequence"/>
</dbReference>
<accession>A0A392PYS4</accession>
<organism evidence="3 4">
    <name type="scientific">Trifolium medium</name>
    <dbReference type="NCBI Taxonomy" id="97028"/>
    <lineage>
        <taxon>Eukaryota</taxon>
        <taxon>Viridiplantae</taxon>
        <taxon>Streptophyta</taxon>
        <taxon>Embryophyta</taxon>
        <taxon>Tracheophyta</taxon>
        <taxon>Spermatophyta</taxon>
        <taxon>Magnoliopsida</taxon>
        <taxon>eudicotyledons</taxon>
        <taxon>Gunneridae</taxon>
        <taxon>Pentapetalae</taxon>
        <taxon>rosids</taxon>
        <taxon>fabids</taxon>
        <taxon>Fabales</taxon>
        <taxon>Fabaceae</taxon>
        <taxon>Papilionoideae</taxon>
        <taxon>50 kb inversion clade</taxon>
        <taxon>NPAAA clade</taxon>
        <taxon>Hologalegina</taxon>
        <taxon>IRL clade</taxon>
        <taxon>Trifolieae</taxon>
        <taxon>Trifolium</taxon>
    </lineage>
</organism>
<feature type="non-terminal residue" evidence="3">
    <location>
        <position position="194"/>
    </location>
</feature>
<name>A0A392PYS4_9FABA</name>
<evidence type="ECO:0000256" key="1">
    <source>
        <dbReference type="SAM" id="MobiDB-lite"/>
    </source>
</evidence>
<feature type="region of interest" description="Disordered" evidence="1">
    <location>
        <begin position="1"/>
        <end position="20"/>
    </location>
</feature>
<feature type="domain" description="Putative plant transposon protein" evidence="2">
    <location>
        <begin position="60"/>
        <end position="194"/>
    </location>
</feature>
<dbReference type="AlphaFoldDB" id="A0A392PYS4"/>
<comment type="caution">
    <text evidence="3">The sequence shown here is derived from an EMBL/GenBank/DDBJ whole genome shotgun (WGS) entry which is preliminary data.</text>
</comment>
<sequence length="194" mass="22415">MAPKRTRVTGSSSSSRPNRFVDNNKAEHYQLNKTKGVVQERSIDFPTISFLPEMQETTEQYRWRDFNTMIGDCNISWVEEFYANALGYALDDYTSTVRGKTISYAPDVIDDMFGFRRADYCLASQQRASAHTDAEYTEMLQTLTLPGRDWRYTASGSRSRLQITYMTPAAKGWTKWLVRNFESCSNETEIIMSR</sequence>
<proteinExistence type="predicted"/>
<keyword evidence="4" id="KW-1185">Reference proteome</keyword>
<evidence type="ECO:0000259" key="2">
    <source>
        <dbReference type="Pfam" id="PF20167"/>
    </source>
</evidence>
<protein>
    <recommendedName>
        <fullName evidence="2">Putative plant transposon protein domain-containing protein</fullName>
    </recommendedName>
</protein>